<name>A0ACC6QAN9_9ACTN</name>
<evidence type="ECO:0000313" key="1">
    <source>
        <dbReference type="EMBL" id="MEJ8655555.1"/>
    </source>
</evidence>
<organism evidence="1 2">
    <name type="scientific">Streptomyces pratisoli</name>
    <dbReference type="NCBI Taxonomy" id="3139917"/>
    <lineage>
        <taxon>Bacteria</taxon>
        <taxon>Bacillati</taxon>
        <taxon>Actinomycetota</taxon>
        <taxon>Actinomycetes</taxon>
        <taxon>Kitasatosporales</taxon>
        <taxon>Streptomycetaceae</taxon>
        <taxon>Streptomyces</taxon>
    </lineage>
</organism>
<evidence type="ECO:0000313" key="2">
    <source>
        <dbReference type="Proteomes" id="UP001375539"/>
    </source>
</evidence>
<gene>
    <name evidence="1" type="ORF">WKI58_03250</name>
</gene>
<protein>
    <submittedName>
        <fullName evidence="1">Uncharacterized protein</fullName>
    </submittedName>
</protein>
<dbReference type="Proteomes" id="UP001375539">
    <property type="component" value="Unassembled WGS sequence"/>
</dbReference>
<comment type="caution">
    <text evidence="1">The sequence shown here is derived from an EMBL/GenBank/DDBJ whole genome shotgun (WGS) entry which is preliminary data.</text>
</comment>
<dbReference type="EMBL" id="JBBKAI010000002">
    <property type="protein sequence ID" value="MEJ8655555.1"/>
    <property type="molecule type" value="Genomic_DNA"/>
</dbReference>
<keyword evidence="2" id="KW-1185">Reference proteome</keyword>
<proteinExistence type="predicted"/>
<sequence>MKGARGTALSAGLAAALTLMLTACGVPPSDVIEAGEPASVVRHPSPTPSVPVVVSLYFLDDGALTAYPRTVGDPSDLGSVVAQLFGGPTTGEAVTATTELPRLTDAPDVTADSGNLVSIKLPQGVARLSRPAMLQLACTVAHASGPFTVLPADAQRSGAPATPPVDAQRSPADTSVQVLGSGWTMTQSADSCPDLPQP</sequence>
<accession>A0ACC6QAN9</accession>
<reference evidence="1" key="1">
    <citation type="submission" date="2024-03" db="EMBL/GenBank/DDBJ databases">
        <title>Novel Streptomyces species of biotechnological and ecological value are a feature of Machair soil.</title>
        <authorList>
            <person name="Prole J.R."/>
            <person name="Goodfellow M."/>
            <person name="Allenby N."/>
            <person name="Ward A.C."/>
        </authorList>
    </citation>
    <scope>NUCLEOTIDE SEQUENCE</scope>
    <source>
        <strain evidence="1">MS1.AVA.4</strain>
    </source>
</reference>